<keyword evidence="3" id="KW-1185">Reference proteome</keyword>
<proteinExistence type="predicted"/>
<evidence type="ECO:0000256" key="1">
    <source>
        <dbReference type="SAM" id="MobiDB-lite"/>
    </source>
</evidence>
<dbReference type="OrthoDB" id="3018405at2759"/>
<name>A0A165HER8_EXIGL</name>
<protein>
    <recommendedName>
        <fullName evidence="4">F-box domain-containing protein</fullName>
    </recommendedName>
</protein>
<dbReference type="EMBL" id="KV426019">
    <property type="protein sequence ID" value="KZV91858.1"/>
    <property type="molecule type" value="Genomic_DNA"/>
</dbReference>
<evidence type="ECO:0008006" key="4">
    <source>
        <dbReference type="Google" id="ProtNLM"/>
    </source>
</evidence>
<dbReference type="InParanoid" id="A0A165HER8"/>
<organism evidence="2 3">
    <name type="scientific">Exidia glandulosa HHB12029</name>
    <dbReference type="NCBI Taxonomy" id="1314781"/>
    <lineage>
        <taxon>Eukaryota</taxon>
        <taxon>Fungi</taxon>
        <taxon>Dikarya</taxon>
        <taxon>Basidiomycota</taxon>
        <taxon>Agaricomycotina</taxon>
        <taxon>Agaricomycetes</taxon>
        <taxon>Auriculariales</taxon>
        <taxon>Exidiaceae</taxon>
        <taxon>Exidia</taxon>
    </lineage>
</organism>
<gene>
    <name evidence="2" type="ORF">EXIGLDRAFT_86184</name>
</gene>
<dbReference type="Proteomes" id="UP000077266">
    <property type="component" value="Unassembled WGS sequence"/>
</dbReference>
<sequence length="439" mass="49702">MSWTTFWQWSPKRPASSEPPVPILATSSQKLPYDCLEHVTQYASNSQATLAALVVVSRDMNHLAIPYLYRRVYLKDGDRRCAAFLSYVINNDLLARRVESFTLDVPLNTSVRGPLISALARMRNLQHLNILDLGELVRHDLSVLNVIQTLRSLCSIRLFISFTPPFLRLLDRLPAMQRIHVEFSGHSEHDYHIDQLERLLLRSQDTLTHLVILGNYDLGRFLKGASNTRCRGVWTRMKQLSLSIDSWQSELGAVIVARAFPNLTWLSTNARLSNALAESDQLLFAQSLCLSWWREMPDKEFRSTFPRVVGTCTHLRHIGIILHQEVLVPALNTVFGVLNELKSDPLAPADLRYLSVSALKKKPDDYAFRAELIGNEVEIGNLFAAFPQLQAVVLALTETPSIWRCTAQASGATRRCSRDLLRRDVDIVHYLGDMDGACD</sequence>
<evidence type="ECO:0000313" key="3">
    <source>
        <dbReference type="Proteomes" id="UP000077266"/>
    </source>
</evidence>
<feature type="region of interest" description="Disordered" evidence="1">
    <location>
        <begin position="1"/>
        <end position="21"/>
    </location>
</feature>
<accession>A0A165HER8</accession>
<evidence type="ECO:0000313" key="2">
    <source>
        <dbReference type="EMBL" id="KZV91858.1"/>
    </source>
</evidence>
<reference evidence="2 3" key="1">
    <citation type="journal article" date="2016" name="Mol. Biol. Evol.">
        <title>Comparative Genomics of Early-Diverging Mushroom-Forming Fungi Provides Insights into the Origins of Lignocellulose Decay Capabilities.</title>
        <authorList>
            <person name="Nagy L.G."/>
            <person name="Riley R."/>
            <person name="Tritt A."/>
            <person name="Adam C."/>
            <person name="Daum C."/>
            <person name="Floudas D."/>
            <person name="Sun H."/>
            <person name="Yadav J.S."/>
            <person name="Pangilinan J."/>
            <person name="Larsson K.H."/>
            <person name="Matsuura K."/>
            <person name="Barry K."/>
            <person name="Labutti K."/>
            <person name="Kuo R."/>
            <person name="Ohm R.A."/>
            <person name="Bhattacharya S.S."/>
            <person name="Shirouzu T."/>
            <person name="Yoshinaga Y."/>
            <person name="Martin F.M."/>
            <person name="Grigoriev I.V."/>
            <person name="Hibbett D.S."/>
        </authorList>
    </citation>
    <scope>NUCLEOTIDE SEQUENCE [LARGE SCALE GENOMIC DNA]</scope>
    <source>
        <strain evidence="2 3">HHB12029</strain>
    </source>
</reference>
<dbReference type="AlphaFoldDB" id="A0A165HER8"/>